<protein>
    <submittedName>
        <fullName evidence="1">Aldose 1-epimerase</fullName>
    </submittedName>
</protein>
<proteinExistence type="predicted"/>
<evidence type="ECO:0000313" key="1">
    <source>
        <dbReference type="EMBL" id="MBU9834799.1"/>
    </source>
</evidence>
<sequence>MALYSLENHRLALTVSLCGGTILQLLAKRADDNVPLLRPSVLSEDTPAAESACFPLLPFGNRLKGNAFDFEGRHYTLPPNTGDAHYLHGDGWLGNWQCVFQSEVALTLAFTHRSDSYCYRAEQHFSLHDNRLDISLCITNQGADPLPFGLGWHPFFPLSETTRLQAKASGYWQEDAQWLAGKHHNKLPAGLDFCTPQPLPRHWVNNGFSGWDGKAEIVWPESGHTLRLTTSPDCPVFFLFISDSRFDPGCQHDFFCFEPMTHAANDHHLPHGGSLRVLSPGESLTQQMSLHSATINIPE</sequence>
<name>A0ABS6KZQ1_9GAMM</name>
<dbReference type="CDD" id="cd09021">
    <property type="entry name" value="Aldose_epim_Ec_YphB"/>
    <property type="match status" value="1"/>
</dbReference>
<gene>
    <name evidence="1" type="ORF">J1786_08240</name>
</gene>
<reference evidence="1 2" key="1">
    <citation type="submission" date="2021-03" db="EMBL/GenBank/DDBJ databases">
        <title>Five novel Rahnella species.</title>
        <authorList>
            <person name="Brady C."/>
            <person name="Asselin J."/>
            <person name="Beer S."/>
            <person name="Bruberg M.B."/>
            <person name="Crampton B."/>
            <person name="Venter S."/>
            <person name="Arnold D."/>
            <person name="Denman S."/>
        </authorList>
    </citation>
    <scope>NUCLEOTIDE SEQUENCE [LARGE SCALE GENOMIC DNA]</scope>
    <source>
        <strain evidence="1 2">L72c</strain>
    </source>
</reference>
<comment type="caution">
    <text evidence="1">The sequence shown here is derived from an EMBL/GenBank/DDBJ whole genome shotgun (WGS) entry which is preliminary data.</text>
</comment>
<dbReference type="InterPro" id="IPR008183">
    <property type="entry name" value="Aldose_1/G6P_1-epimerase"/>
</dbReference>
<accession>A0ABS6KZQ1</accession>
<dbReference type="EMBL" id="JAFMOU010000065">
    <property type="protein sequence ID" value="MBU9834799.1"/>
    <property type="molecule type" value="Genomic_DNA"/>
</dbReference>
<dbReference type="Pfam" id="PF01263">
    <property type="entry name" value="Aldose_epim"/>
    <property type="match status" value="1"/>
</dbReference>
<organism evidence="1 2">
    <name type="scientific">Rahnella perminowiae</name>
    <dbReference type="NCBI Taxonomy" id="2816244"/>
    <lineage>
        <taxon>Bacteria</taxon>
        <taxon>Pseudomonadati</taxon>
        <taxon>Pseudomonadota</taxon>
        <taxon>Gammaproteobacteria</taxon>
        <taxon>Enterobacterales</taxon>
        <taxon>Yersiniaceae</taxon>
        <taxon>Rahnella</taxon>
    </lineage>
</organism>
<evidence type="ECO:0000313" key="2">
    <source>
        <dbReference type="Proteomes" id="UP000699865"/>
    </source>
</evidence>
<dbReference type="RefSeq" id="WP_217138127.1">
    <property type="nucleotide sequence ID" value="NZ_JAFMOU010000065.1"/>
</dbReference>
<keyword evidence="2" id="KW-1185">Reference proteome</keyword>
<dbReference type="Proteomes" id="UP000699865">
    <property type="component" value="Unassembled WGS sequence"/>
</dbReference>